<evidence type="ECO:0000313" key="4">
    <source>
        <dbReference type="EMBL" id="MDH2391330.1"/>
    </source>
</evidence>
<accession>A0ABT6HSJ0</accession>
<feature type="transmembrane region" description="Helical" evidence="2">
    <location>
        <begin position="179"/>
        <end position="208"/>
    </location>
</feature>
<feature type="compositionally biased region" description="Low complexity" evidence="1">
    <location>
        <begin position="24"/>
        <end position="35"/>
    </location>
</feature>
<evidence type="ECO:0000256" key="1">
    <source>
        <dbReference type="SAM" id="MobiDB-lite"/>
    </source>
</evidence>
<evidence type="ECO:0000313" key="5">
    <source>
        <dbReference type="Proteomes" id="UP001223144"/>
    </source>
</evidence>
<keyword evidence="2" id="KW-0812">Transmembrane</keyword>
<feature type="region of interest" description="Disordered" evidence="1">
    <location>
        <begin position="1"/>
        <end position="88"/>
    </location>
</feature>
<proteinExistence type="predicted"/>
<dbReference type="Pfam" id="PF13828">
    <property type="entry name" value="DUF4190"/>
    <property type="match status" value="1"/>
</dbReference>
<evidence type="ECO:0000256" key="2">
    <source>
        <dbReference type="SAM" id="Phobius"/>
    </source>
</evidence>
<reference evidence="4 5" key="1">
    <citation type="submission" date="2023-04" db="EMBL/GenBank/DDBJ databases">
        <title>Streptomyces chengmaiensis sp. nov. isolated from the stem of mangrove plant in Hainan.</title>
        <authorList>
            <person name="Huang X."/>
            <person name="Zhou S."/>
            <person name="Chu X."/>
            <person name="Xie Y."/>
            <person name="Lin Y."/>
        </authorList>
    </citation>
    <scope>NUCLEOTIDE SEQUENCE [LARGE SCALE GENOMIC DNA]</scope>
    <source>
        <strain evidence="4 5">HNM0663</strain>
    </source>
</reference>
<dbReference type="Proteomes" id="UP001223144">
    <property type="component" value="Unassembled WGS sequence"/>
</dbReference>
<keyword evidence="5" id="KW-1185">Reference proteome</keyword>
<protein>
    <submittedName>
        <fullName evidence="4">DUF4190 domain-containing protein</fullName>
    </submittedName>
</protein>
<keyword evidence="2" id="KW-1133">Transmembrane helix</keyword>
<dbReference type="InterPro" id="IPR025241">
    <property type="entry name" value="DUF4190"/>
</dbReference>
<sequence>MSDSQDGRGTGGPEPRDRDPWAPPEHGAPGAAVPGGAQGGVPLGKSWDAPQPAPVHDQPTVAAMPAASPTPDAGAVPPPPTAPGGPAAGGYGYPTAGTANTPYGSGAYPAYPATGYQSYGQPGWQPSPSNGMGITAMVLGILSVCLFCLYGVVGLILGLLALIFGILGRKKAQRGEATNGGMALAGIILGSIGMLLGAVVIGLLAWGITTAINEERDRVEYEYDYDSYSNVLVVDERAGR</sequence>
<organism evidence="4 5">
    <name type="scientific">Streptomyces chengmaiensis</name>
    <dbReference type="NCBI Taxonomy" id="3040919"/>
    <lineage>
        <taxon>Bacteria</taxon>
        <taxon>Bacillati</taxon>
        <taxon>Actinomycetota</taxon>
        <taxon>Actinomycetes</taxon>
        <taxon>Kitasatosporales</taxon>
        <taxon>Streptomycetaceae</taxon>
        <taxon>Streptomyces</taxon>
    </lineage>
</organism>
<keyword evidence="2" id="KW-0472">Membrane</keyword>
<dbReference type="RefSeq" id="WP_279930153.1">
    <property type="nucleotide sequence ID" value="NZ_JARWBG010000026.1"/>
</dbReference>
<name>A0ABT6HSJ0_9ACTN</name>
<feature type="domain" description="DUF4190" evidence="3">
    <location>
        <begin position="132"/>
        <end position="199"/>
    </location>
</feature>
<gene>
    <name evidence="4" type="ORF">QCN29_21595</name>
</gene>
<dbReference type="EMBL" id="JARWBG010000026">
    <property type="protein sequence ID" value="MDH2391330.1"/>
    <property type="molecule type" value="Genomic_DNA"/>
</dbReference>
<comment type="caution">
    <text evidence="4">The sequence shown here is derived from an EMBL/GenBank/DDBJ whole genome shotgun (WGS) entry which is preliminary data.</text>
</comment>
<feature type="transmembrane region" description="Helical" evidence="2">
    <location>
        <begin position="134"/>
        <end position="167"/>
    </location>
</feature>
<evidence type="ECO:0000259" key="3">
    <source>
        <dbReference type="Pfam" id="PF13828"/>
    </source>
</evidence>